<feature type="domain" description="PAC" evidence="7">
    <location>
        <begin position="215"/>
        <end position="267"/>
    </location>
</feature>
<dbReference type="InterPro" id="IPR013656">
    <property type="entry name" value="PAS_4"/>
</dbReference>
<dbReference type="GO" id="GO:0004673">
    <property type="term" value="F:protein histidine kinase activity"/>
    <property type="evidence" value="ECO:0007669"/>
    <property type="project" value="UniProtKB-EC"/>
</dbReference>
<dbReference type="SMART" id="SM00091">
    <property type="entry name" value="PAS"/>
    <property type="match status" value="3"/>
</dbReference>
<comment type="catalytic activity">
    <reaction evidence="1">
        <text>ATP + protein L-histidine = ADP + protein N-phospho-L-histidine.</text>
        <dbReference type="EC" id="2.7.13.3"/>
    </reaction>
</comment>
<dbReference type="InterPro" id="IPR000014">
    <property type="entry name" value="PAS"/>
</dbReference>
<dbReference type="SUPFAM" id="SSF55785">
    <property type="entry name" value="PYP-like sensor domain (PAS domain)"/>
    <property type="match status" value="3"/>
</dbReference>
<dbReference type="Pfam" id="PF08448">
    <property type="entry name" value="PAS_4"/>
    <property type="match status" value="1"/>
</dbReference>
<sequence>MNGSCFEEANLLNVCLDSIDYQGIVRHINDGVLILREGNIVFTNGAFCEIVGTDLEGLLGKPFADFVIPEDQNRVLRHCVDKLYTSDLSDRIEFSISRPGEDAIVEMKLTVVDCGGAPAILAAITNITERRKTRIELQRVKDRLESILHALNDVVVSISPTDHSILAINPAAEALYGIPRRAFNAGQMQLMHFVHPEDREAVSKYYRALVDDEFGEMQYRIISSNGRIKWVHDEGQLVYCTTRSMRRLDHVIRDITEQKEALDALTRSEEKYRDFFQSTKDMAYSMTPDGTFIDINDAGIQMLGFSSREEALSSNLRDFYENLSERADLLAQINEEGFVTDKHIRFRLKDGRSIEVAITARAKNDDSGYLLYYEGIAHNITQAMEDQRNRVLRNAAGGMCHYLNTHLMHIVNAKDGIREEIETLDETANALPENTRATWAAASSSLHAYCEGLDLAYRKITAVTKAFNSAFLTYKEESYLDKAILDIFNSCLGDPLECSRQALPDRKKDEHE</sequence>
<feature type="domain" description="PAS" evidence="6">
    <location>
        <begin position="268"/>
        <end position="309"/>
    </location>
</feature>
<dbReference type="RefSeq" id="WP_092373033.1">
    <property type="nucleotide sequence ID" value="NZ_FORX01000003.1"/>
</dbReference>
<keyword evidence="4" id="KW-0808">Transferase</keyword>
<dbReference type="Proteomes" id="UP000198635">
    <property type="component" value="Unassembled WGS sequence"/>
</dbReference>
<evidence type="ECO:0000313" key="8">
    <source>
        <dbReference type="EMBL" id="SFJ45971.1"/>
    </source>
</evidence>
<dbReference type="Pfam" id="PF08447">
    <property type="entry name" value="PAS_3"/>
    <property type="match status" value="1"/>
</dbReference>
<name>A0A1I3RKX3_9BACT</name>
<dbReference type="AlphaFoldDB" id="A0A1I3RKX3"/>
<dbReference type="PANTHER" id="PTHR43304">
    <property type="entry name" value="PHYTOCHROME-LIKE PROTEIN CPH1"/>
    <property type="match status" value="1"/>
</dbReference>
<evidence type="ECO:0000313" key="9">
    <source>
        <dbReference type="Proteomes" id="UP000198635"/>
    </source>
</evidence>
<dbReference type="EMBL" id="FORX01000003">
    <property type="protein sequence ID" value="SFJ45971.1"/>
    <property type="molecule type" value="Genomic_DNA"/>
</dbReference>
<dbReference type="OrthoDB" id="343514at2"/>
<dbReference type="EC" id="2.7.13.3" evidence="2"/>
<dbReference type="PROSITE" id="PS50112">
    <property type="entry name" value="PAS"/>
    <property type="match status" value="3"/>
</dbReference>
<evidence type="ECO:0000259" key="6">
    <source>
        <dbReference type="PROSITE" id="PS50112"/>
    </source>
</evidence>
<dbReference type="NCBIfam" id="TIGR00229">
    <property type="entry name" value="sensory_box"/>
    <property type="match status" value="3"/>
</dbReference>
<accession>A0A1I3RKX3</accession>
<keyword evidence="5" id="KW-0418">Kinase</keyword>
<evidence type="ECO:0000256" key="5">
    <source>
        <dbReference type="ARBA" id="ARBA00022777"/>
    </source>
</evidence>
<dbReference type="CDD" id="cd00130">
    <property type="entry name" value="PAS"/>
    <property type="match status" value="3"/>
</dbReference>
<dbReference type="SMART" id="SM00086">
    <property type="entry name" value="PAC"/>
    <property type="match status" value="2"/>
</dbReference>
<dbReference type="Pfam" id="PF13426">
    <property type="entry name" value="PAS_9"/>
    <property type="match status" value="1"/>
</dbReference>
<dbReference type="Gene3D" id="3.30.450.20">
    <property type="entry name" value="PAS domain"/>
    <property type="match status" value="3"/>
</dbReference>
<dbReference type="InterPro" id="IPR001610">
    <property type="entry name" value="PAC"/>
</dbReference>
<reference evidence="9" key="1">
    <citation type="submission" date="2016-10" db="EMBL/GenBank/DDBJ databases">
        <authorList>
            <person name="Varghese N."/>
            <person name="Submissions S."/>
        </authorList>
    </citation>
    <scope>NUCLEOTIDE SEQUENCE [LARGE SCALE GENOMIC DNA]</scope>
    <source>
        <strain evidence="9">DSM 5918</strain>
    </source>
</reference>
<evidence type="ECO:0000259" key="7">
    <source>
        <dbReference type="PROSITE" id="PS50113"/>
    </source>
</evidence>
<dbReference type="STRING" id="52560.SAMN04488082_103183"/>
<protein>
    <recommendedName>
        <fullName evidence="2">histidine kinase</fullName>
        <ecNumber evidence="2">2.7.13.3</ecNumber>
    </recommendedName>
</protein>
<evidence type="ECO:0000256" key="4">
    <source>
        <dbReference type="ARBA" id="ARBA00022679"/>
    </source>
</evidence>
<evidence type="ECO:0000256" key="2">
    <source>
        <dbReference type="ARBA" id="ARBA00012438"/>
    </source>
</evidence>
<keyword evidence="9" id="KW-1185">Reference proteome</keyword>
<dbReference type="PANTHER" id="PTHR43304:SF1">
    <property type="entry name" value="PAC DOMAIN-CONTAINING PROTEIN"/>
    <property type="match status" value="1"/>
</dbReference>
<organism evidence="8 9">
    <name type="scientific">Desulfomicrobium apsheronum</name>
    <dbReference type="NCBI Taxonomy" id="52560"/>
    <lineage>
        <taxon>Bacteria</taxon>
        <taxon>Pseudomonadati</taxon>
        <taxon>Thermodesulfobacteriota</taxon>
        <taxon>Desulfovibrionia</taxon>
        <taxon>Desulfovibrionales</taxon>
        <taxon>Desulfomicrobiaceae</taxon>
        <taxon>Desulfomicrobium</taxon>
    </lineage>
</organism>
<dbReference type="InterPro" id="IPR000700">
    <property type="entry name" value="PAS-assoc_C"/>
</dbReference>
<feature type="domain" description="PAS" evidence="6">
    <location>
        <begin position="37"/>
        <end position="87"/>
    </location>
</feature>
<dbReference type="PROSITE" id="PS50113">
    <property type="entry name" value="PAC"/>
    <property type="match status" value="1"/>
</dbReference>
<evidence type="ECO:0000256" key="3">
    <source>
        <dbReference type="ARBA" id="ARBA00022553"/>
    </source>
</evidence>
<dbReference type="InterPro" id="IPR013655">
    <property type="entry name" value="PAS_fold_3"/>
</dbReference>
<gene>
    <name evidence="8" type="ORF">SAMN04488082_103183</name>
</gene>
<feature type="domain" description="PAS" evidence="6">
    <location>
        <begin position="140"/>
        <end position="213"/>
    </location>
</feature>
<dbReference type="InterPro" id="IPR052162">
    <property type="entry name" value="Sensor_kinase/Photoreceptor"/>
</dbReference>
<evidence type="ECO:0000256" key="1">
    <source>
        <dbReference type="ARBA" id="ARBA00000085"/>
    </source>
</evidence>
<dbReference type="InterPro" id="IPR035965">
    <property type="entry name" value="PAS-like_dom_sf"/>
</dbReference>
<proteinExistence type="predicted"/>
<keyword evidence="3" id="KW-0597">Phosphoprotein</keyword>